<dbReference type="Pfam" id="PF14200">
    <property type="entry name" value="RicinB_lectin_2"/>
    <property type="match status" value="1"/>
</dbReference>
<sequence length="195" mass="21896">MVKNMRKLAISTVLSLTVLTSFAMPKFLGGISSIAYAASTETLSDEPIEEGVYQIVSASCYKNLDVEVFGNNENGAQVQIYHTNGTSAQIWRIKKEKFGWYKIISLRSAENRCLDIENSNINNCSKIQIYDDNGSAAQRWKFLKNKDGSYIIVSKLSDNLKVLDVSLGKCEDRNKVWLHEYNGTVAQNWILVKVG</sequence>
<keyword evidence="4" id="KW-1185">Reference proteome</keyword>
<dbReference type="OrthoDB" id="9768786at2"/>
<dbReference type="Gene3D" id="2.80.10.50">
    <property type="match status" value="2"/>
</dbReference>
<evidence type="ECO:0000313" key="4">
    <source>
        <dbReference type="Proteomes" id="UP000255036"/>
    </source>
</evidence>
<evidence type="ECO:0000256" key="1">
    <source>
        <dbReference type="SAM" id="SignalP"/>
    </source>
</evidence>
<dbReference type="Proteomes" id="UP000255036">
    <property type="component" value="Unassembled WGS sequence"/>
</dbReference>
<feature type="domain" description="Ricin B lectin" evidence="2">
    <location>
        <begin position="50"/>
        <end position="192"/>
    </location>
</feature>
<dbReference type="SUPFAM" id="SSF50370">
    <property type="entry name" value="Ricin B-like lectins"/>
    <property type="match status" value="1"/>
</dbReference>
<organism evidence="3 4">
    <name type="scientific">Anaerosacchariphilus polymeriproducens</name>
    <dbReference type="NCBI Taxonomy" id="1812858"/>
    <lineage>
        <taxon>Bacteria</taxon>
        <taxon>Bacillati</taxon>
        <taxon>Bacillota</taxon>
        <taxon>Clostridia</taxon>
        <taxon>Lachnospirales</taxon>
        <taxon>Lachnospiraceae</taxon>
        <taxon>Anaerosacchariphilus</taxon>
    </lineage>
</organism>
<dbReference type="EMBL" id="QRCT01000012">
    <property type="protein sequence ID" value="RDU24504.1"/>
    <property type="molecule type" value="Genomic_DNA"/>
</dbReference>
<dbReference type="InterPro" id="IPR000772">
    <property type="entry name" value="Ricin_B_lectin"/>
</dbReference>
<dbReference type="SMART" id="SM00458">
    <property type="entry name" value="RICIN"/>
    <property type="match status" value="1"/>
</dbReference>
<accession>A0A371AY45</accession>
<dbReference type="CDD" id="cd00161">
    <property type="entry name" value="beta-trefoil_Ricin-like"/>
    <property type="match status" value="1"/>
</dbReference>
<dbReference type="AlphaFoldDB" id="A0A371AY45"/>
<dbReference type="InterPro" id="IPR035992">
    <property type="entry name" value="Ricin_B-like_lectins"/>
</dbReference>
<proteinExistence type="predicted"/>
<dbReference type="PROSITE" id="PS50231">
    <property type="entry name" value="RICIN_B_LECTIN"/>
    <property type="match status" value="1"/>
</dbReference>
<dbReference type="RefSeq" id="WP_115480737.1">
    <property type="nucleotide sequence ID" value="NZ_QRCT01000012.1"/>
</dbReference>
<feature type="chain" id="PRO_5038707450" description="Ricin B lectin domain-containing protein" evidence="1">
    <location>
        <begin position="38"/>
        <end position="195"/>
    </location>
</feature>
<evidence type="ECO:0000259" key="2">
    <source>
        <dbReference type="SMART" id="SM00458"/>
    </source>
</evidence>
<protein>
    <recommendedName>
        <fullName evidence="2">Ricin B lectin domain-containing protein</fullName>
    </recommendedName>
</protein>
<comment type="caution">
    <text evidence="3">The sequence shown here is derived from an EMBL/GenBank/DDBJ whole genome shotgun (WGS) entry which is preliminary data.</text>
</comment>
<name>A0A371AY45_9FIRM</name>
<feature type="signal peptide" evidence="1">
    <location>
        <begin position="1"/>
        <end position="37"/>
    </location>
</feature>
<reference evidence="3 4" key="1">
    <citation type="submission" date="2018-07" db="EMBL/GenBank/DDBJ databases">
        <title>Anaerosacharophilus polymeroproducens gen. nov. sp. nov., an anaerobic bacterium isolated from salt field.</title>
        <authorList>
            <person name="Kim W."/>
            <person name="Yang S.-H."/>
            <person name="Oh J."/>
            <person name="Lee J.-H."/>
            <person name="Kwon K.K."/>
        </authorList>
    </citation>
    <scope>NUCLEOTIDE SEQUENCE [LARGE SCALE GENOMIC DNA]</scope>
    <source>
        <strain evidence="3 4">MCWD5</strain>
    </source>
</reference>
<gene>
    <name evidence="3" type="ORF">DWV06_03275</name>
</gene>
<keyword evidence="1" id="KW-0732">Signal</keyword>
<evidence type="ECO:0000313" key="3">
    <source>
        <dbReference type="EMBL" id="RDU24504.1"/>
    </source>
</evidence>